<dbReference type="SMART" id="SM00448">
    <property type="entry name" value="REC"/>
    <property type="match status" value="1"/>
</dbReference>
<keyword evidence="2" id="KW-0238">DNA-binding</keyword>
<evidence type="ECO:0000256" key="2">
    <source>
        <dbReference type="ARBA" id="ARBA00023125"/>
    </source>
</evidence>
<evidence type="ECO:0000259" key="5">
    <source>
        <dbReference type="PROSITE" id="PS50110"/>
    </source>
</evidence>
<sequence length="213" mass="23618">MRVILFEDNTAIRDSLSILLDGMPGIELIGAFPNPVQWDRQLRDAQPDVIMMDIEMPGLDGIQATQAIHAKYPLINIVMLTVFEEEDKIFRALCAGAVGYILKNSTPIRLIEAVQDAHAGGAPLSPSIARKAVQVFQQVMHNRYAPSDAEPLTQREAETLKYLVEGLSYKMIADRMGGISYETVRSFMKSIYRKLHVASMTEAVAKALKDGLV</sequence>
<dbReference type="Pfam" id="PF00196">
    <property type="entry name" value="GerE"/>
    <property type="match status" value="1"/>
</dbReference>
<dbReference type="InterPro" id="IPR039420">
    <property type="entry name" value="WalR-like"/>
</dbReference>
<dbReference type="SUPFAM" id="SSF52172">
    <property type="entry name" value="CheY-like"/>
    <property type="match status" value="1"/>
</dbReference>
<dbReference type="EMBL" id="CP045997">
    <property type="protein sequence ID" value="QHV99723.1"/>
    <property type="molecule type" value="Genomic_DNA"/>
</dbReference>
<feature type="modified residue" description="4-aspartylphosphate" evidence="3">
    <location>
        <position position="53"/>
    </location>
</feature>
<proteinExistence type="predicted"/>
<dbReference type="InterPro" id="IPR058245">
    <property type="entry name" value="NreC/VraR/RcsB-like_REC"/>
</dbReference>
<gene>
    <name evidence="6" type="ORF">GJR95_34020</name>
</gene>
<dbReference type="Proteomes" id="UP000464577">
    <property type="component" value="Chromosome"/>
</dbReference>
<dbReference type="SUPFAM" id="SSF46894">
    <property type="entry name" value="C-terminal effector domain of the bipartite response regulators"/>
    <property type="match status" value="1"/>
</dbReference>
<feature type="domain" description="HTH luxR-type" evidence="4">
    <location>
        <begin position="145"/>
        <end position="211"/>
    </location>
</feature>
<dbReference type="PANTHER" id="PTHR43214:SF43">
    <property type="entry name" value="TWO-COMPONENT RESPONSE REGULATOR"/>
    <property type="match status" value="1"/>
</dbReference>
<dbReference type="InterPro" id="IPR000792">
    <property type="entry name" value="Tscrpt_reg_LuxR_C"/>
</dbReference>
<evidence type="ECO:0000256" key="3">
    <source>
        <dbReference type="PROSITE-ProRule" id="PRU00169"/>
    </source>
</evidence>
<organism evidence="6 7">
    <name type="scientific">Spirosoma endbachense</name>
    <dbReference type="NCBI Taxonomy" id="2666025"/>
    <lineage>
        <taxon>Bacteria</taxon>
        <taxon>Pseudomonadati</taxon>
        <taxon>Bacteroidota</taxon>
        <taxon>Cytophagia</taxon>
        <taxon>Cytophagales</taxon>
        <taxon>Cytophagaceae</taxon>
        <taxon>Spirosoma</taxon>
    </lineage>
</organism>
<reference evidence="6 7" key="1">
    <citation type="submission" date="2019-11" db="EMBL/GenBank/DDBJ databases">
        <title>Spirosoma endbachense sp. nov., isolated from a natural salt meadow.</title>
        <authorList>
            <person name="Rojas J."/>
            <person name="Ambika Manirajan B."/>
            <person name="Ratering S."/>
            <person name="Suarez C."/>
            <person name="Geissler-Plaum R."/>
            <person name="Schnell S."/>
        </authorList>
    </citation>
    <scope>NUCLEOTIDE SEQUENCE [LARGE SCALE GENOMIC DNA]</scope>
    <source>
        <strain evidence="6 7">I-24</strain>
    </source>
</reference>
<dbReference type="Gene3D" id="3.40.50.2300">
    <property type="match status" value="1"/>
</dbReference>
<name>A0A6P1W2S7_9BACT</name>
<dbReference type="SMART" id="SM00421">
    <property type="entry name" value="HTH_LUXR"/>
    <property type="match status" value="1"/>
</dbReference>
<evidence type="ECO:0000313" key="6">
    <source>
        <dbReference type="EMBL" id="QHV99723.1"/>
    </source>
</evidence>
<evidence type="ECO:0000313" key="7">
    <source>
        <dbReference type="Proteomes" id="UP000464577"/>
    </source>
</evidence>
<protein>
    <submittedName>
        <fullName evidence="6">Response regulator</fullName>
    </submittedName>
</protein>
<dbReference type="GO" id="GO:0000160">
    <property type="term" value="P:phosphorelay signal transduction system"/>
    <property type="evidence" value="ECO:0007669"/>
    <property type="project" value="InterPro"/>
</dbReference>
<dbReference type="InterPro" id="IPR001789">
    <property type="entry name" value="Sig_transdc_resp-reg_receiver"/>
</dbReference>
<dbReference type="GO" id="GO:0006355">
    <property type="term" value="P:regulation of DNA-templated transcription"/>
    <property type="evidence" value="ECO:0007669"/>
    <property type="project" value="InterPro"/>
</dbReference>
<dbReference type="RefSeq" id="WP_162390116.1">
    <property type="nucleotide sequence ID" value="NZ_CP045997.1"/>
</dbReference>
<feature type="domain" description="Response regulatory" evidence="5">
    <location>
        <begin position="2"/>
        <end position="118"/>
    </location>
</feature>
<keyword evidence="7" id="KW-1185">Reference proteome</keyword>
<dbReference type="PANTHER" id="PTHR43214">
    <property type="entry name" value="TWO-COMPONENT RESPONSE REGULATOR"/>
    <property type="match status" value="1"/>
</dbReference>
<dbReference type="GO" id="GO:0003677">
    <property type="term" value="F:DNA binding"/>
    <property type="evidence" value="ECO:0007669"/>
    <property type="project" value="UniProtKB-KW"/>
</dbReference>
<dbReference type="CDD" id="cd17535">
    <property type="entry name" value="REC_NarL-like"/>
    <property type="match status" value="1"/>
</dbReference>
<accession>A0A6P1W2S7</accession>
<dbReference type="PROSITE" id="PS50110">
    <property type="entry name" value="RESPONSE_REGULATORY"/>
    <property type="match status" value="1"/>
</dbReference>
<dbReference type="Pfam" id="PF00072">
    <property type="entry name" value="Response_reg"/>
    <property type="match status" value="1"/>
</dbReference>
<evidence type="ECO:0000259" key="4">
    <source>
        <dbReference type="PROSITE" id="PS50043"/>
    </source>
</evidence>
<dbReference type="PROSITE" id="PS50043">
    <property type="entry name" value="HTH_LUXR_2"/>
    <property type="match status" value="1"/>
</dbReference>
<dbReference type="AlphaFoldDB" id="A0A6P1W2S7"/>
<dbReference type="KEGG" id="senf:GJR95_34020"/>
<dbReference type="CDD" id="cd06170">
    <property type="entry name" value="LuxR_C_like"/>
    <property type="match status" value="1"/>
</dbReference>
<dbReference type="InterPro" id="IPR016032">
    <property type="entry name" value="Sig_transdc_resp-reg_C-effctor"/>
</dbReference>
<keyword evidence="1 3" id="KW-0597">Phosphoprotein</keyword>
<evidence type="ECO:0000256" key="1">
    <source>
        <dbReference type="ARBA" id="ARBA00022553"/>
    </source>
</evidence>
<dbReference type="InterPro" id="IPR011006">
    <property type="entry name" value="CheY-like_superfamily"/>
</dbReference>